<organism evidence="1 2">
    <name type="scientific">Halobacillus shinanisalinarum</name>
    <dbReference type="NCBI Taxonomy" id="2932258"/>
    <lineage>
        <taxon>Bacteria</taxon>
        <taxon>Bacillati</taxon>
        <taxon>Bacillota</taxon>
        <taxon>Bacilli</taxon>
        <taxon>Bacillales</taxon>
        <taxon>Bacillaceae</taxon>
        <taxon>Halobacillus</taxon>
    </lineage>
</organism>
<dbReference type="RefSeq" id="WP_244751084.1">
    <property type="nucleotide sequence ID" value="NZ_CP095074.1"/>
</dbReference>
<proteinExistence type="predicted"/>
<reference evidence="1 2" key="1">
    <citation type="submission" date="2022-04" db="EMBL/GenBank/DDBJ databases">
        <title>Halobacillus sp. isolated from saltern.</title>
        <authorList>
            <person name="Won M."/>
            <person name="Lee C.-M."/>
            <person name="Woen H.-Y."/>
            <person name="Kwon S.-W."/>
        </authorList>
    </citation>
    <scope>NUCLEOTIDE SEQUENCE [LARGE SCALE GENOMIC DNA]</scope>
    <source>
        <strain evidence="1 2">SSTM10-2</strain>
    </source>
</reference>
<evidence type="ECO:0000313" key="2">
    <source>
        <dbReference type="Proteomes" id="UP000831880"/>
    </source>
</evidence>
<dbReference type="Proteomes" id="UP000831880">
    <property type="component" value="Chromosome"/>
</dbReference>
<name>A0ABY4GU51_9BACI</name>
<protein>
    <submittedName>
        <fullName evidence="1">Uncharacterized protein</fullName>
    </submittedName>
</protein>
<accession>A0ABY4GU51</accession>
<gene>
    <name evidence="1" type="ORF">MUO14_12835</name>
</gene>
<keyword evidence="2" id="KW-1185">Reference proteome</keyword>
<evidence type="ECO:0000313" key="1">
    <source>
        <dbReference type="EMBL" id="UOQ91471.1"/>
    </source>
</evidence>
<dbReference type="EMBL" id="CP095074">
    <property type="protein sequence ID" value="UOQ91471.1"/>
    <property type="molecule type" value="Genomic_DNA"/>
</dbReference>
<sequence>MFQWLTEVDKPIVNRNKDRHSDLKIETLKEKNNKNEISDIFLFVASPDTIFNINFLTMLRTPTSFSLSVILNEIAPHYEKVQMIKMNDIVTKINLKFLKSHSQKLLKEALFKETKDSIINDIYRTDKLYIPTHETKLKYFKVKCKYIQPVSHTDFERVMDFIDSSFLSSGESFSLRPSGWVLEDGLRNSIAIRTFSSFSKEIILVVDSIDNTVIAMDIYK</sequence>